<evidence type="ECO:0000256" key="2">
    <source>
        <dbReference type="ARBA" id="ARBA00005131"/>
    </source>
</evidence>
<dbReference type="GO" id="GO:0016787">
    <property type="term" value="F:hydrolase activity"/>
    <property type="evidence" value="ECO:0007669"/>
    <property type="project" value="UniProtKB-KW"/>
</dbReference>
<dbReference type="SUPFAM" id="SSF48208">
    <property type="entry name" value="Six-hairpin glycosidases"/>
    <property type="match status" value="1"/>
</dbReference>
<keyword evidence="9" id="KW-0119">Carbohydrate metabolism</keyword>
<evidence type="ECO:0000256" key="6">
    <source>
        <dbReference type="ARBA" id="ARBA00022600"/>
    </source>
</evidence>
<dbReference type="Gene3D" id="1.50.10.10">
    <property type="match status" value="1"/>
</dbReference>
<dbReference type="EMBL" id="CP046072">
    <property type="protein sequence ID" value="QSZ41932.1"/>
    <property type="molecule type" value="Genomic_DNA"/>
</dbReference>
<reference evidence="14" key="2">
    <citation type="submission" date="2021-04" db="EMBL/GenBank/DDBJ databases">
        <title>Isolation and characterization of a novel species of the genus Sulfurimonas.</title>
        <authorList>
            <person name="Fukui M."/>
        </authorList>
    </citation>
    <scope>NUCLEOTIDE SEQUENCE</scope>
    <source>
        <strain evidence="14">H1576</strain>
    </source>
</reference>
<dbReference type="InterPro" id="IPR008734">
    <property type="entry name" value="PHK_A/B_su"/>
</dbReference>
<keyword evidence="7" id="KW-0112">Calmodulin-binding</keyword>
<keyword evidence="8" id="KW-0472">Membrane</keyword>
<comment type="similarity">
    <text evidence="3">Belongs to the phosphorylase b kinase regulatory chain family.</text>
</comment>
<sequence>MNSDKQLSILDKHFCSIEKIILLRQDPITGLLPASTAVNAHGDYTDAWVRDNVYSILSVWGLALSYKKYDAKHERSYTLSQSVVKLMRGLLSAMMRQSDRIEKFKHTLNPTDALHAKYGTTTGLAVVGDDEWGHLQLDASSLYLLMLSQMTASGLQIIYTIDEVNFIQNMVHYISRTYCTPDYGIWERGNKINHGTTEINGSSVGMAKAALEAINGFNLFGDVNSNEAVIHVIASDIARSRSTLYGLLPRESNSKETDAALLSIIGYPGYAIEDKELVELTREKIITKLAGNYGCKRFLLDGHQSSIEDASRLHYEPSELREFEDIESEWPLFFTYLLLDALMHNDSDEIQKWQQKLEPLFVEEEGQMLLPELYIVPKESIEAEKQEPKSQLRVPNENLPLVWAQSLYMLSEMIMDGVLSPEDIDPLNRRKRIGHELGAEPLVFILAENEIIKKQLEEEGFKSETLQEIQPVKVLYASELSEVHTFLGKNKKLGLSGRPNLVTRTITTSQIHLLGGEQVLFLPYYFNPKGFYFSYDNKLLVEHFRSSLKFLLDQWDQTKKPIIPFLVREDMLLGSGKKVLFELLDNIRNNRCRVGEVEIKPLRELLDKAAIERIDYIHDFKLNTLELVANSQSNEMLSPLSKTYDSSIMEVFKKLNSEDDSSLIISLLDKEDCRIQVYALSILNKRHGKDFKFIFDNQERQLSVVAQELYESATLHHNWAVVRRIAEITQIYDDRLEDVLLDIIIRHKRLAVGRAYSEKATFSKPHESLAILKIIKEFCGNNPAESVLTQEIILHLGHLIRTEPKLFENMITLRTWSFVQLLVGQISRLKSLSFGDAYEYLLGLAPHDIYDNLRTIIQSFSREINELHELENLHVSGISTLESTKLPSSIEENSTTKDWAHWRQNKGIIGGLPSSFYEDVWSLLQKCNGLVIGDKYSIQNRIGSELTLESTIGERSFELRIDGLLQSIPAPDYRQLNIEAIESLARLFSQSPQLFVEDDLVLDVLIGHAVRISWKKYNTSDNYDEQRGQAWEAMYMYSPQETDKAFIDAFMHLLTPDKLENEHIQ</sequence>
<dbReference type="Pfam" id="PF00723">
    <property type="entry name" value="Glyco_hydro_15"/>
    <property type="match status" value="1"/>
</dbReference>
<dbReference type="KEGG" id="saqt:GJV85_07370"/>
<evidence type="ECO:0000256" key="5">
    <source>
        <dbReference type="ARBA" id="ARBA00022553"/>
    </source>
</evidence>
<evidence type="ECO:0000256" key="11">
    <source>
        <dbReference type="ARBA" id="ARBA00023289"/>
    </source>
</evidence>
<evidence type="ECO:0000259" key="13">
    <source>
        <dbReference type="Pfam" id="PF19292"/>
    </source>
</evidence>
<feature type="domain" description="GH15-like" evidence="12">
    <location>
        <begin position="14"/>
        <end position="815"/>
    </location>
</feature>
<dbReference type="Pfam" id="PF19292">
    <property type="entry name" value="KPBB_C"/>
    <property type="match status" value="1"/>
</dbReference>
<comment type="pathway">
    <text evidence="2">Glycan biosynthesis; glycogen metabolism.</text>
</comment>
<dbReference type="PANTHER" id="PTHR10749:SF8">
    <property type="entry name" value="PHOSPHORYLASE B KINASE REGULATORY SUBUNIT BETA"/>
    <property type="match status" value="1"/>
</dbReference>
<dbReference type="AlphaFoldDB" id="A0A975GCW3"/>
<keyword evidence="15" id="KW-1185">Reference proteome</keyword>
<dbReference type="InterPro" id="IPR012341">
    <property type="entry name" value="6hp_glycosidase-like_sf"/>
</dbReference>
<reference evidence="14" key="1">
    <citation type="submission" date="2019-11" db="EMBL/GenBank/DDBJ databases">
        <authorList>
            <person name="Kojima H."/>
        </authorList>
    </citation>
    <scope>NUCLEOTIDE SEQUENCE</scope>
    <source>
        <strain evidence="14">H1576</strain>
    </source>
</reference>
<evidence type="ECO:0000256" key="10">
    <source>
        <dbReference type="ARBA" id="ARBA00023288"/>
    </source>
</evidence>
<organism evidence="14 15">
    <name type="scientific">Sulfurimonas aquatica</name>
    <dbReference type="NCBI Taxonomy" id="2672570"/>
    <lineage>
        <taxon>Bacteria</taxon>
        <taxon>Pseudomonadati</taxon>
        <taxon>Campylobacterota</taxon>
        <taxon>Epsilonproteobacteria</taxon>
        <taxon>Campylobacterales</taxon>
        <taxon>Sulfurimonadaceae</taxon>
        <taxon>Sulfurimonas</taxon>
    </lineage>
</organism>
<keyword evidence="14" id="KW-0378">Hydrolase</keyword>
<evidence type="ECO:0000256" key="1">
    <source>
        <dbReference type="ARBA" id="ARBA00004342"/>
    </source>
</evidence>
<evidence type="ECO:0000313" key="15">
    <source>
        <dbReference type="Proteomes" id="UP000671852"/>
    </source>
</evidence>
<dbReference type="GO" id="GO:0005977">
    <property type="term" value="P:glycogen metabolic process"/>
    <property type="evidence" value="ECO:0007669"/>
    <property type="project" value="UniProtKB-KW"/>
</dbReference>
<dbReference type="InterPro" id="IPR045583">
    <property type="entry name" value="KPBA/B_C"/>
</dbReference>
<dbReference type="PANTHER" id="PTHR10749">
    <property type="entry name" value="PHOSPHORYLASE B KINASE REGULATORY SUBUNIT"/>
    <property type="match status" value="1"/>
</dbReference>
<keyword evidence="5" id="KW-0597">Phosphoprotein</keyword>
<accession>A0A975GCW3</accession>
<dbReference type="RefSeq" id="WP_207560750.1">
    <property type="nucleotide sequence ID" value="NZ_CP046072.1"/>
</dbReference>
<dbReference type="Proteomes" id="UP000671852">
    <property type="component" value="Chromosome"/>
</dbReference>
<name>A0A975GCW3_9BACT</name>
<keyword evidence="6" id="KW-0321">Glycogen metabolism</keyword>
<evidence type="ECO:0000256" key="7">
    <source>
        <dbReference type="ARBA" id="ARBA00022860"/>
    </source>
</evidence>
<dbReference type="GO" id="GO:0005964">
    <property type="term" value="C:phosphorylase kinase complex"/>
    <property type="evidence" value="ECO:0007669"/>
    <property type="project" value="TreeGrafter"/>
</dbReference>
<proteinExistence type="inferred from homology"/>
<comment type="subcellular location">
    <subcellularLocation>
        <location evidence="1">Cell membrane</location>
        <topology evidence="1">Lipid-anchor</topology>
        <orientation evidence="1">Cytoplasmic side</orientation>
    </subcellularLocation>
</comment>
<dbReference type="FunFam" id="1.50.10.10:FF:000004">
    <property type="entry name" value="Phosphorylase b kinase regulatory subunit"/>
    <property type="match status" value="1"/>
</dbReference>
<evidence type="ECO:0000256" key="9">
    <source>
        <dbReference type="ARBA" id="ARBA00023277"/>
    </source>
</evidence>
<gene>
    <name evidence="14" type="ORF">GJV85_07370</name>
</gene>
<evidence type="ECO:0000313" key="14">
    <source>
        <dbReference type="EMBL" id="QSZ41932.1"/>
    </source>
</evidence>
<evidence type="ECO:0000256" key="3">
    <source>
        <dbReference type="ARBA" id="ARBA00007128"/>
    </source>
</evidence>
<dbReference type="GO" id="GO:0005516">
    <property type="term" value="F:calmodulin binding"/>
    <property type="evidence" value="ECO:0007669"/>
    <property type="project" value="UniProtKB-KW"/>
</dbReference>
<evidence type="ECO:0000259" key="12">
    <source>
        <dbReference type="Pfam" id="PF00723"/>
    </source>
</evidence>
<dbReference type="InterPro" id="IPR011613">
    <property type="entry name" value="GH15-like"/>
</dbReference>
<dbReference type="GO" id="GO:0005886">
    <property type="term" value="C:plasma membrane"/>
    <property type="evidence" value="ECO:0007669"/>
    <property type="project" value="UniProtKB-SubCell"/>
</dbReference>
<dbReference type="InterPro" id="IPR008928">
    <property type="entry name" value="6-hairpin_glycosidase_sf"/>
</dbReference>
<keyword evidence="11" id="KW-0636">Prenylation</keyword>
<feature type="domain" description="Phosphorylase b kinase regulatory subunit alpha/beta C-terminal" evidence="13">
    <location>
        <begin position="831"/>
        <end position="1057"/>
    </location>
</feature>
<keyword evidence="10" id="KW-0449">Lipoprotein</keyword>
<keyword evidence="4" id="KW-1003">Cell membrane</keyword>
<evidence type="ECO:0000256" key="4">
    <source>
        <dbReference type="ARBA" id="ARBA00022475"/>
    </source>
</evidence>
<protein>
    <submittedName>
        <fullName evidence="14">Glycosyl hydrolase family 15</fullName>
    </submittedName>
</protein>
<evidence type="ECO:0000256" key="8">
    <source>
        <dbReference type="ARBA" id="ARBA00023136"/>
    </source>
</evidence>